<evidence type="ECO:0000313" key="1">
    <source>
        <dbReference type="EMBL" id="EQD76065.1"/>
    </source>
</evidence>
<comment type="caution">
    <text evidence="1">The sequence shown here is derived from an EMBL/GenBank/DDBJ whole genome shotgun (WGS) entry which is preliminary data.</text>
</comment>
<reference evidence="1" key="1">
    <citation type="submission" date="2013-08" db="EMBL/GenBank/DDBJ databases">
        <authorList>
            <person name="Mendez C."/>
            <person name="Richter M."/>
            <person name="Ferrer M."/>
            <person name="Sanchez J."/>
        </authorList>
    </citation>
    <scope>NUCLEOTIDE SEQUENCE</scope>
</reference>
<gene>
    <name evidence="1" type="ORF">B1A_03498</name>
</gene>
<feature type="non-terminal residue" evidence="1">
    <location>
        <position position="85"/>
    </location>
</feature>
<proteinExistence type="predicted"/>
<dbReference type="AlphaFoldDB" id="T1D0W0"/>
<accession>T1D0W0</accession>
<protein>
    <submittedName>
        <fullName evidence="1">Uncharacterized protein</fullName>
    </submittedName>
</protein>
<sequence>MIVREMSASDVLARIRHAYAPEFTHPDWKPRLPGDRSFPLRAPDPGQSPRDYSHILWPSIGSQVFPIGAEREKWWNLQTVRIGNR</sequence>
<reference evidence="1" key="2">
    <citation type="journal article" date="2014" name="ISME J.">
        <title>Microbial stratification in low pH oxic and suboxic macroscopic growths along an acid mine drainage.</title>
        <authorList>
            <person name="Mendez-Garcia C."/>
            <person name="Mesa V."/>
            <person name="Sprenger R.R."/>
            <person name="Richter M."/>
            <person name="Diez M.S."/>
            <person name="Solano J."/>
            <person name="Bargiela R."/>
            <person name="Golyshina O.V."/>
            <person name="Manteca A."/>
            <person name="Ramos J.L."/>
            <person name="Gallego J.R."/>
            <person name="Llorente I."/>
            <person name="Martins Dos Santos V.A."/>
            <person name="Jensen O.N."/>
            <person name="Pelaez A.I."/>
            <person name="Sanchez J."/>
            <person name="Ferrer M."/>
        </authorList>
    </citation>
    <scope>NUCLEOTIDE SEQUENCE</scope>
</reference>
<name>T1D0W0_9ZZZZ</name>
<organism evidence="1">
    <name type="scientific">mine drainage metagenome</name>
    <dbReference type="NCBI Taxonomy" id="410659"/>
    <lineage>
        <taxon>unclassified sequences</taxon>
        <taxon>metagenomes</taxon>
        <taxon>ecological metagenomes</taxon>
    </lineage>
</organism>
<dbReference type="EMBL" id="AUZX01002573">
    <property type="protein sequence ID" value="EQD76065.1"/>
    <property type="molecule type" value="Genomic_DNA"/>
</dbReference>